<dbReference type="GO" id="GO:0000976">
    <property type="term" value="F:transcription cis-regulatory region binding"/>
    <property type="evidence" value="ECO:0007669"/>
    <property type="project" value="TreeGrafter"/>
</dbReference>
<protein>
    <recommendedName>
        <fullName evidence="5">ARCA protein</fullName>
    </recommendedName>
</protein>
<feature type="region of interest" description="Disordered" evidence="2">
    <location>
        <begin position="1"/>
        <end position="51"/>
    </location>
</feature>
<dbReference type="GO" id="GO:0003700">
    <property type="term" value="F:DNA-binding transcription factor activity"/>
    <property type="evidence" value="ECO:0007669"/>
    <property type="project" value="TreeGrafter"/>
</dbReference>
<accession>A0A0F8A0L4</accession>
<dbReference type="PANTHER" id="PTHR37534">
    <property type="entry name" value="TRANSCRIPTIONAL ACTIVATOR PROTEIN UGA3"/>
    <property type="match status" value="1"/>
</dbReference>
<dbReference type="AlphaFoldDB" id="A0A0F8A0L4"/>
<dbReference type="OrthoDB" id="4525710at2759"/>
<dbReference type="PANTHER" id="PTHR37534:SF2">
    <property type="entry name" value="N-ACETYLTRANSFERASE DOMAIN-CONTAINING PROTEIN"/>
    <property type="match status" value="1"/>
</dbReference>
<gene>
    <name evidence="3" type="ORF">HIM_05138</name>
</gene>
<keyword evidence="4" id="KW-1185">Reference proteome</keyword>
<keyword evidence="1" id="KW-0539">Nucleus</keyword>
<dbReference type="GO" id="GO:0005634">
    <property type="term" value="C:nucleus"/>
    <property type="evidence" value="ECO:0007669"/>
    <property type="project" value="TreeGrafter"/>
</dbReference>
<evidence type="ECO:0000313" key="3">
    <source>
        <dbReference type="EMBL" id="KJZ75442.1"/>
    </source>
</evidence>
<reference evidence="3 4" key="1">
    <citation type="journal article" date="2014" name="Genome Biol. Evol.">
        <title>Comparative genomics and transcriptomics analyses reveal divergent lifestyle features of nematode endoparasitic fungus Hirsutella minnesotensis.</title>
        <authorList>
            <person name="Lai Y."/>
            <person name="Liu K."/>
            <person name="Zhang X."/>
            <person name="Zhang X."/>
            <person name="Li K."/>
            <person name="Wang N."/>
            <person name="Shu C."/>
            <person name="Wu Y."/>
            <person name="Wang C."/>
            <person name="Bushley K.E."/>
            <person name="Xiang M."/>
            <person name="Liu X."/>
        </authorList>
    </citation>
    <scope>NUCLEOTIDE SEQUENCE [LARGE SCALE GENOMIC DNA]</scope>
    <source>
        <strain evidence="3 4">3608</strain>
    </source>
</reference>
<evidence type="ECO:0008006" key="5">
    <source>
        <dbReference type="Google" id="ProtNLM"/>
    </source>
</evidence>
<dbReference type="EMBL" id="KQ030517">
    <property type="protein sequence ID" value="KJZ75442.1"/>
    <property type="molecule type" value="Genomic_DNA"/>
</dbReference>
<sequence>MHLGAQHFSQRSPETVPRGTDMGSQHGQARSNQTPDPFPRAARRNQASRLPRSFHTILQTSTAEASAPSVCSPASAADLASSVASPGAYPRPASISLSEARRFGDEGTASGTGPASAFLPAVTGPDSAPALDQEAALLRFFIEKLSPWFDLCDEQSHFERVVPLLASRHAHLRWAISAVAARHLCRLPEHRTSLGVSYHGLLLPNLSPSTAVECLLKCIPSLWTAHEVQDLEHLESLVATAVILRQLEEIEADGLEDMSTTKQCDTGEANHRNHEEASFLPITNAVLQNAFLQDAFHKSSLIQASYWMALRQEIYHSFTRQTSPKIDTSLDFRAGVSEANKLILYTARVAKWRWGSTMSQDEWTSLREQETAIRQHELPKFQPLLKRSPDRSSGEMFPMIWYRSTEELIAIQHLLIAQMVLRAEDPRLREEPRESSLWKSVETEVSSMILDICGISNCHPHCPPALVNAAIALQLYGDFFVEDCERQALKSVVERFKSAHAWPLRDLGVKFL</sequence>
<evidence type="ECO:0000256" key="1">
    <source>
        <dbReference type="ARBA" id="ARBA00023242"/>
    </source>
</evidence>
<evidence type="ECO:0000313" key="4">
    <source>
        <dbReference type="Proteomes" id="UP000054481"/>
    </source>
</evidence>
<organism evidence="3 4">
    <name type="scientific">Hirsutella minnesotensis 3608</name>
    <dbReference type="NCBI Taxonomy" id="1043627"/>
    <lineage>
        <taxon>Eukaryota</taxon>
        <taxon>Fungi</taxon>
        <taxon>Dikarya</taxon>
        <taxon>Ascomycota</taxon>
        <taxon>Pezizomycotina</taxon>
        <taxon>Sordariomycetes</taxon>
        <taxon>Hypocreomycetidae</taxon>
        <taxon>Hypocreales</taxon>
        <taxon>Ophiocordycipitaceae</taxon>
        <taxon>Hirsutella</taxon>
    </lineage>
</organism>
<name>A0A0F8A0L4_9HYPO</name>
<dbReference type="Proteomes" id="UP000054481">
    <property type="component" value="Unassembled WGS sequence"/>
</dbReference>
<dbReference type="GO" id="GO:0045944">
    <property type="term" value="P:positive regulation of transcription by RNA polymerase II"/>
    <property type="evidence" value="ECO:0007669"/>
    <property type="project" value="TreeGrafter"/>
</dbReference>
<proteinExistence type="predicted"/>
<evidence type="ECO:0000256" key="2">
    <source>
        <dbReference type="SAM" id="MobiDB-lite"/>
    </source>
</evidence>
<feature type="compositionally biased region" description="Polar residues" evidence="2">
    <location>
        <begin position="22"/>
        <end position="35"/>
    </location>
</feature>